<dbReference type="InterPro" id="IPR000014">
    <property type="entry name" value="PAS"/>
</dbReference>
<dbReference type="NCBIfam" id="TIGR00229">
    <property type="entry name" value="sensory_box"/>
    <property type="match status" value="1"/>
</dbReference>
<dbReference type="Pfam" id="PF13426">
    <property type="entry name" value="PAS_9"/>
    <property type="match status" value="1"/>
</dbReference>
<name>A0A377FQ24_9BACL</name>
<protein>
    <submittedName>
        <fullName evidence="3">Cyclic di-GMP phosphodiesterase Gmr</fullName>
        <ecNumber evidence="3">3.1.4.52</ecNumber>
    </submittedName>
</protein>
<dbReference type="EC" id="3.1.4.52" evidence="3"/>
<dbReference type="CDD" id="cd01949">
    <property type="entry name" value="GGDEF"/>
    <property type="match status" value="1"/>
</dbReference>
<keyword evidence="3" id="KW-0378">Hydrolase</keyword>
<feature type="transmembrane region" description="Helical" evidence="1">
    <location>
        <begin position="205"/>
        <end position="226"/>
    </location>
</feature>
<dbReference type="SMART" id="SM00267">
    <property type="entry name" value="GGDEF"/>
    <property type="match status" value="1"/>
</dbReference>
<dbReference type="Gene3D" id="3.30.70.270">
    <property type="match status" value="1"/>
</dbReference>
<dbReference type="PANTHER" id="PTHR44757">
    <property type="entry name" value="DIGUANYLATE CYCLASE DGCP"/>
    <property type="match status" value="1"/>
</dbReference>
<dbReference type="InterPro" id="IPR052155">
    <property type="entry name" value="Biofilm_reg_signaling"/>
</dbReference>
<keyword evidence="1" id="KW-0472">Membrane</keyword>
<dbReference type="Pfam" id="PF00990">
    <property type="entry name" value="GGDEF"/>
    <property type="match status" value="1"/>
</dbReference>
<dbReference type="InterPro" id="IPR035965">
    <property type="entry name" value="PAS-like_dom_sf"/>
</dbReference>
<gene>
    <name evidence="3" type="primary">gmr_1</name>
    <name evidence="3" type="ORF">NCTC13163_00263</name>
</gene>
<dbReference type="SUPFAM" id="SSF55785">
    <property type="entry name" value="PYP-like sensor domain (PAS domain)"/>
    <property type="match status" value="1"/>
</dbReference>
<evidence type="ECO:0000313" key="3">
    <source>
        <dbReference type="EMBL" id="STO06922.1"/>
    </source>
</evidence>
<feature type="transmembrane region" description="Helical" evidence="1">
    <location>
        <begin position="177"/>
        <end position="199"/>
    </location>
</feature>
<dbReference type="EMBL" id="UGGP01000001">
    <property type="protein sequence ID" value="STO06922.1"/>
    <property type="molecule type" value="Genomic_DNA"/>
</dbReference>
<keyword evidence="1" id="KW-1133">Transmembrane helix</keyword>
<feature type="domain" description="GGDEF" evidence="2">
    <location>
        <begin position="382"/>
        <end position="515"/>
    </location>
</feature>
<dbReference type="STRING" id="1397694.GCA_000702585_00782"/>
<feature type="transmembrane region" description="Helical" evidence="1">
    <location>
        <begin position="99"/>
        <end position="117"/>
    </location>
</feature>
<dbReference type="RefSeq" id="WP_024371265.1">
    <property type="nucleotide sequence ID" value="NZ_UGGP01000001.1"/>
</dbReference>
<dbReference type="InterPro" id="IPR043128">
    <property type="entry name" value="Rev_trsase/Diguanyl_cyclase"/>
</dbReference>
<evidence type="ECO:0000313" key="4">
    <source>
        <dbReference type="Proteomes" id="UP000254060"/>
    </source>
</evidence>
<accession>A0A377FQ24</accession>
<keyword evidence="1" id="KW-0812">Transmembrane</keyword>
<feature type="transmembrane region" description="Helical" evidence="1">
    <location>
        <begin position="66"/>
        <end position="87"/>
    </location>
</feature>
<dbReference type="CDD" id="cd00130">
    <property type="entry name" value="PAS"/>
    <property type="match status" value="1"/>
</dbReference>
<feature type="transmembrane region" description="Helical" evidence="1">
    <location>
        <begin position="143"/>
        <end position="165"/>
    </location>
</feature>
<dbReference type="GO" id="GO:0071111">
    <property type="term" value="F:cyclic-guanylate-specific phosphodiesterase activity"/>
    <property type="evidence" value="ECO:0007669"/>
    <property type="project" value="UniProtKB-EC"/>
</dbReference>
<dbReference type="Proteomes" id="UP000254060">
    <property type="component" value="Unassembled WGS sequence"/>
</dbReference>
<reference evidence="3 4" key="1">
    <citation type="submission" date="2018-06" db="EMBL/GenBank/DDBJ databases">
        <authorList>
            <consortium name="Pathogen Informatics"/>
            <person name="Doyle S."/>
        </authorList>
    </citation>
    <scope>NUCLEOTIDE SEQUENCE [LARGE SCALE GENOMIC DNA]</scope>
    <source>
        <strain evidence="3 4">NCTC13163</strain>
    </source>
</reference>
<dbReference type="PANTHER" id="PTHR44757:SF2">
    <property type="entry name" value="BIOFILM ARCHITECTURE MAINTENANCE PROTEIN MBAA"/>
    <property type="match status" value="1"/>
</dbReference>
<dbReference type="InterPro" id="IPR000160">
    <property type="entry name" value="GGDEF_dom"/>
</dbReference>
<dbReference type="NCBIfam" id="TIGR00254">
    <property type="entry name" value="GGDEF"/>
    <property type="match status" value="1"/>
</dbReference>
<organism evidence="3 4">
    <name type="scientific">Exiguobacterium aurantiacum</name>
    <dbReference type="NCBI Taxonomy" id="33987"/>
    <lineage>
        <taxon>Bacteria</taxon>
        <taxon>Bacillati</taxon>
        <taxon>Bacillota</taxon>
        <taxon>Bacilli</taxon>
        <taxon>Bacillales</taxon>
        <taxon>Bacillales Family XII. Incertae Sedis</taxon>
        <taxon>Exiguobacterium</taxon>
    </lineage>
</organism>
<dbReference type="AlphaFoldDB" id="A0A377FQ24"/>
<evidence type="ECO:0000259" key="2">
    <source>
        <dbReference type="PROSITE" id="PS50887"/>
    </source>
</evidence>
<feature type="transmembrane region" description="Helical" evidence="1">
    <location>
        <begin position="37"/>
        <end position="54"/>
    </location>
</feature>
<dbReference type="PROSITE" id="PS50887">
    <property type="entry name" value="GGDEF"/>
    <property type="match status" value="1"/>
</dbReference>
<dbReference type="OrthoDB" id="9759607at2"/>
<proteinExistence type="predicted"/>
<feature type="transmembrane region" description="Helical" evidence="1">
    <location>
        <begin position="6"/>
        <end position="25"/>
    </location>
</feature>
<evidence type="ECO:0000256" key="1">
    <source>
        <dbReference type="SAM" id="Phobius"/>
    </source>
</evidence>
<dbReference type="SUPFAM" id="SSF55073">
    <property type="entry name" value="Nucleotide cyclase"/>
    <property type="match status" value="1"/>
</dbReference>
<dbReference type="InterPro" id="IPR029787">
    <property type="entry name" value="Nucleotide_cyclase"/>
</dbReference>
<dbReference type="Gene3D" id="3.30.450.20">
    <property type="entry name" value="PAS domain"/>
    <property type="match status" value="1"/>
</dbReference>
<dbReference type="SMART" id="SM00091">
    <property type="entry name" value="PAS"/>
    <property type="match status" value="1"/>
</dbReference>
<sequence length="521" mass="60023">MTALFTYMVVYLLPAFLLSHLALDVLLRNPRRVEHRLLSLFVFGYAMLFMAEFGRHLSPIELSPAFVTYWFGNAGILIFVCSVHFIFKVTGVGARLPKWLYPYVLYLPLIPVALTFIRQENIINSQRFDQVGIWLYPEFNASYLITMTIGNVFHFLIVLLLIYALKRAERTEHQRVLRMLIWTALAVLVWDIVFGYFQFRGVMPPYGYMYGGLVWAVALVVAMNRLDFLASYAKRYGTLYNLNPSAILLVDDTGRIESANPAARMLFHTVRVVNERFVDLLPEKKREEWCHHYRQHFQAQKKFLEFETKIQTKTGQERYVVIDGDFVYIDQKVHGMILIRDVHSFKEAEQTIRFFAYHDPLTKLANRRAFYEQADQALLQADTLALIILDLDGFKGINDTYGHQVGDEFLIHLGTVLESVTPENGLASRVGGDEFYIFLTDVTEPRLIDFVTRLQRTLSEESFLLGRQSIPIRASIGVSLSPGQGVDLDTLIHKADQAMYQIKQDGKNDYAIYDDVLHGPK</sequence>